<protein>
    <submittedName>
        <fullName evidence="1">Uncharacterized protein</fullName>
    </submittedName>
</protein>
<sequence>MTSHKLLQRIHRHQYLRDLRNKLLYLHRVLLDTERIAYEQVSGRVSSGELLQLAIDREQFAWLHRISELIVQIDEMLQADEPVTPGIIKELTAYTRTLLTPCETGDEFARRYYNAFQQEPAVVLAHAEVTQLLNSH</sequence>
<name>A0A9X5ECH6_9CYAN</name>
<organism evidence="1 2">
    <name type="scientific">Scytonema millei VB511283</name>
    <dbReference type="NCBI Taxonomy" id="1245923"/>
    <lineage>
        <taxon>Bacteria</taxon>
        <taxon>Bacillati</taxon>
        <taxon>Cyanobacteriota</taxon>
        <taxon>Cyanophyceae</taxon>
        <taxon>Nostocales</taxon>
        <taxon>Scytonemataceae</taxon>
        <taxon>Scytonema</taxon>
    </lineage>
</organism>
<dbReference type="EMBL" id="JTJC03000009">
    <property type="protein sequence ID" value="NHC37624.1"/>
    <property type="molecule type" value="Genomic_DNA"/>
</dbReference>
<reference evidence="1 2" key="1">
    <citation type="journal article" date="2015" name="Genome Announc.">
        <title>Draft Genome Sequence of the Terrestrial Cyanobacterium Scytonema millei VB511283, Isolated from Eastern India.</title>
        <authorList>
            <person name="Sen D."/>
            <person name="Chandrababunaidu M.M."/>
            <person name="Singh D."/>
            <person name="Sanghi N."/>
            <person name="Ghorai A."/>
            <person name="Mishra G.P."/>
            <person name="Madduluri M."/>
            <person name="Adhikary S.P."/>
            <person name="Tripathy S."/>
        </authorList>
    </citation>
    <scope>NUCLEOTIDE SEQUENCE [LARGE SCALE GENOMIC DNA]</scope>
    <source>
        <strain evidence="1 2">VB511283</strain>
    </source>
</reference>
<dbReference type="RefSeq" id="WP_132867508.1">
    <property type="nucleotide sequence ID" value="NZ_JTJC03000009.1"/>
</dbReference>
<keyword evidence="2" id="KW-1185">Reference proteome</keyword>
<dbReference type="AlphaFoldDB" id="A0A9X5ECH6"/>
<evidence type="ECO:0000313" key="2">
    <source>
        <dbReference type="Proteomes" id="UP000031532"/>
    </source>
</evidence>
<proteinExistence type="predicted"/>
<gene>
    <name evidence="1" type="ORF">QH73_0023805</name>
</gene>
<comment type="caution">
    <text evidence="1">The sequence shown here is derived from an EMBL/GenBank/DDBJ whole genome shotgun (WGS) entry which is preliminary data.</text>
</comment>
<evidence type="ECO:0000313" key="1">
    <source>
        <dbReference type="EMBL" id="NHC37624.1"/>
    </source>
</evidence>
<dbReference type="OrthoDB" id="462384at2"/>
<dbReference type="Proteomes" id="UP000031532">
    <property type="component" value="Unassembled WGS sequence"/>
</dbReference>
<accession>A0A9X5ECH6</accession>